<dbReference type="Gene3D" id="3.10.20.90">
    <property type="entry name" value="Phosphatidylinositol 3-kinase Catalytic Subunit, Chain A, domain 1"/>
    <property type="match status" value="1"/>
</dbReference>
<protein>
    <submittedName>
        <fullName evidence="4">Ubiquitin-like domain-containing protein</fullName>
    </submittedName>
</protein>
<dbReference type="InterPro" id="IPR000626">
    <property type="entry name" value="Ubiquitin-like_dom"/>
</dbReference>
<feature type="region of interest" description="Disordered" evidence="1">
    <location>
        <begin position="336"/>
        <end position="366"/>
    </location>
</feature>
<dbReference type="InterPro" id="IPR050158">
    <property type="entry name" value="Ubiquitin_ubiquitin-like"/>
</dbReference>
<evidence type="ECO:0000259" key="2">
    <source>
        <dbReference type="PROSITE" id="PS50053"/>
    </source>
</evidence>
<dbReference type="FunFam" id="3.10.20.90:FF:000160">
    <property type="entry name" value="Polyubiquitin-C"/>
    <property type="match status" value="1"/>
</dbReference>
<organism evidence="3 4">
    <name type="scientific">Globodera rostochiensis</name>
    <name type="common">Golden nematode worm</name>
    <name type="synonym">Heterodera rostochiensis</name>
    <dbReference type="NCBI Taxonomy" id="31243"/>
    <lineage>
        <taxon>Eukaryota</taxon>
        <taxon>Metazoa</taxon>
        <taxon>Ecdysozoa</taxon>
        <taxon>Nematoda</taxon>
        <taxon>Chromadorea</taxon>
        <taxon>Rhabditida</taxon>
        <taxon>Tylenchina</taxon>
        <taxon>Tylenchomorpha</taxon>
        <taxon>Tylenchoidea</taxon>
        <taxon>Heteroderidae</taxon>
        <taxon>Heteroderinae</taxon>
        <taxon>Globodera</taxon>
    </lineage>
</organism>
<name>A0A914H9S2_GLORO</name>
<dbReference type="Pfam" id="PF00240">
    <property type="entry name" value="ubiquitin"/>
    <property type="match status" value="1"/>
</dbReference>
<dbReference type="SUPFAM" id="SSF54236">
    <property type="entry name" value="Ubiquitin-like"/>
    <property type="match status" value="1"/>
</dbReference>
<dbReference type="AlphaFoldDB" id="A0A914H9S2"/>
<proteinExistence type="predicted"/>
<accession>A0A914H9S2</accession>
<evidence type="ECO:0000256" key="1">
    <source>
        <dbReference type="SAM" id="MobiDB-lite"/>
    </source>
</evidence>
<dbReference type="Proteomes" id="UP000887572">
    <property type="component" value="Unplaced"/>
</dbReference>
<dbReference type="SMART" id="SM00213">
    <property type="entry name" value="UBQ"/>
    <property type="match status" value="1"/>
</dbReference>
<keyword evidence="3" id="KW-1185">Reference proteome</keyword>
<dbReference type="InterPro" id="IPR029071">
    <property type="entry name" value="Ubiquitin-like_domsf"/>
</dbReference>
<dbReference type="PRINTS" id="PR00348">
    <property type="entry name" value="UBIQUITIN"/>
</dbReference>
<evidence type="ECO:0000313" key="4">
    <source>
        <dbReference type="WBParaSite" id="Gr19_v10_g15111.t1"/>
    </source>
</evidence>
<reference evidence="4" key="1">
    <citation type="submission" date="2022-11" db="UniProtKB">
        <authorList>
            <consortium name="WormBaseParasite"/>
        </authorList>
    </citation>
    <scope>IDENTIFICATION</scope>
</reference>
<sequence>MHNIEKKKNERKHLVEKFDQMKAELKRVGIKNSYDHEIDETIAKKLGITNRTIYNWKRKLGQTTPNNKYSQSEQKEMMKRYYEIKDKKPKISDEDIAKMFKIGRVTLFRWKKQFKRQQFHQNSVDGLSVEIFVKTFTGKTITLEVEANDTIENVMAKIHDKEGNRPEQQRLIFAGKQLEGALSVGNSNIQNESTLHLTLRLHGGGRKKKSDDPRECCHKHPLQTARDRRSGEKKLRNGYSATTLILLTAAIEERAGDSVEQARKIIAVIGESPDGVTIKGYETGNLFLWTPCVHCAIRQRNLQIMKRLGTPPNPVPPAQSLFSNSSYDETTITAQTHAGEPTENRQHQRECAVPRPELPMPTPEESSEVRNMFSDISSDEAEIPALTPLRVSFLHSRFSPYQTSTPNAIQRALCVTP</sequence>
<dbReference type="PANTHER" id="PTHR10666">
    <property type="entry name" value="UBIQUITIN"/>
    <property type="match status" value="1"/>
</dbReference>
<evidence type="ECO:0000313" key="3">
    <source>
        <dbReference type="Proteomes" id="UP000887572"/>
    </source>
</evidence>
<feature type="compositionally biased region" description="Basic and acidic residues" evidence="1">
    <location>
        <begin position="340"/>
        <end position="352"/>
    </location>
</feature>
<dbReference type="PROSITE" id="PS50053">
    <property type="entry name" value="UBIQUITIN_2"/>
    <property type="match status" value="1"/>
</dbReference>
<feature type="domain" description="Ubiquitin-like" evidence="2">
    <location>
        <begin position="129"/>
        <end position="204"/>
    </location>
</feature>
<dbReference type="InterPro" id="IPR019956">
    <property type="entry name" value="Ubiquitin_dom"/>
</dbReference>
<dbReference type="WBParaSite" id="Gr19_v10_g15111.t1">
    <property type="protein sequence ID" value="Gr19_v10_g15111.t1"/>
    <property type="gene ID" value="Gr19_v10_g15111"/>
</dbReference>